<accession>A0A8S4QXB2</accession>
<feature type="region of interest" description="Disordered" evidence="1">
    <location>
        <begin position="30"/>
        <end position="68"/>
    </location>
</feature>
<evidence type="ECO:0000256" key="1">
    <source>
        <dbReference type="SAM" id="MobiDB-lite"/>
    </source>
</evidence>
<comment type="caution">
    <text evidence="2">The sequence shown here is derived from an EMBL/GenBank/DDBJ whole genome shotgun (WGS) entry which is preliminary data.</text>
</comment>
<name>A0A8S4QXB2_9NEOP</name>
<dbReference type="Proteomes" id="UP000838756">
    <property type="component" value="Unassembled WGS sequence"/>
</dbReference>
<keyword evidence="3" id="KW-1185">Reference proteome</keyword>
<protein>
    <submittedName>
        <fullName evidence="2">Jg1833 protein</fullName>
    </submittedName>
</protein>
<proteinExistence type="predicted"/>
<evidence type="ECO:0000313" key="2">
    <source>
        <dbReference type="EMBL" id="CAH2226723.1"/>
    </source>
</evidence>
<evidence type="ECO:0000313" key="3">
    <source>
        <dbReference type="Proteomes" id="UP000838756"/>
    </source>
</evidence>
<reference evidence="2" key="1">
    <citation type="submission" date="2022-03" db="EMBL/GenBank/DDBJ databases">
        <authorList>
            <person name="Lindestad O."/>
        </authorList>
    </citation>
    <scope>NUCLEOTIDE SEQUENCE</scope>
</reference>
<gene>
    <name evidence="2" type="primary">jg1833</name>
    <name evidence="2" type="ORF">PAEG_LOCUS7418</name>
</gene>
<sequence>MRRCGGHVAVPRRAIIHLIMHFICAPPHAPRPLQARRRDRRAVRSHSSYGSIPHASSPGDACSEAVQI</sequence>
<dbReference type="AlphaFoldDB" id="A0A8S4QXB2"/>
<dbReference type="EMBL" id="CAKXAJ010021897">
    <property type="protein sequence ID" value="CAH2226723.1"/>
    <property type="molecule type" value="Genomic_DNA"/>
</dbReference>
<organism evidence="2 3">
    <name type="scientific">Pararge aegeria aegeria</name>
    <dbReference type="NCBI Taxonomy" id="348720"/>
    <lineage>
        <taxon>Eukaryota</taxon>
        <taxon>Metazoa</taxon>
        <taxon>Ecdysozoa</taxon>
        <taxon>Arthropoda</taxon>
        <taxon>Hexapoda</taxon>
        <taxon>Insecta</taxon>
        <taxon>Pterygota</taxon>
        <taxon>Neoptera</taxon>
        <taxon>Endopterygota</taxon>
        <taxon>Lepidoptera</taxon>
        <taxon>Glossata</taxon>
        <taxon>Ditrysia</taxon>
        <taxon>Papilionoidea</taxon>
        <taxon>Nymphalidae</taxon>
        <taxon>Satyrinae</taxon>
        <taxon>Satyrini</taxon>
        <taxon>Parargina</taxon>
        <taxon>Pararge</taxon>
    </lineage>
</organism>
<feature type="compositionally biased region" description="Basic residues" evidence="1">
    <location>
        <begin position="34"/>
        <end position="44"/>
    </location>
</feature>